<dbReference type="InterPro" id="IPR021708">
    <property type="entry name" value="DUF3291"/>
</dbReference>
<dbReference type="Pfam" id="PF11695">
    <property type="entry name" value="DUF3291"/>
    <property type="match status" value="1"/>
</dbReference>
<proteinExistence type="predicted"/>
<evidence type="ECO:0000313" key="3">
    <source>
        <dbReference type="Proteomes" id="UP001597302"/>
    </source>
</evidence>
<accession>A0ABW4E1J1</accession>
<evidence type="ECO:0000313" key="2">
    <source>
        <dbReference type="EMBL" id="MFD1483213.1"/>
    </source>
</evidence>
<sequence length="176" mass="19840">MPLALYTFGMFSKPADDPANDGLHQLNGPVFALVDKAEGLIARSGYASDTGPSPWGAEVYPRFHEERGDGWSPATLSLWTDLEALFAFTYSGLHAVALRQGRAWFEKPNWPPLVLWWHGQPGYPNWTEGVRRHEHLHDHGPSPDAFSFRKPYDEYGASIKLDKARIRKLLQDRAPS</sequence>
<protein>
    <submittedName>
        <fullName evidence="2">DUF3291 domain-containing protein</fullName>
    </submittedName>
</protein>
<keyword evidence="3" id="KW-1185">Reference proteome</keyword>
<dbReference type="RefSeq" id="WP_131577664.1">
    <property type="nucleotide sequence ID" value="NZ_CBCSAJ010000077.1"/>
</dbReference>
<evidence type="ECO:0000259" key="1">
    <source>
        <dbReference type="Pfam" id="PF11695"/>
    </source>
</evidence>
<feature type="domain" description="DUF3291" evidence="1">
    <location>
        <begin position="3"/>
        <end position="150"/>
    </location>
</feature>
<reference evidence="3" key="1">
    <citation type="journal article" date="2019" name="Int. J. Syst. Evol. Microbiol.">
        <title>The Global Catalogue of Microorganisms (GCM) 10K type strain sequencing project: providing services to taxonomists for standard genome sequencing and annotation.</title>
        <authorList>
            <consortium name="The Broad Institute Genomics Platform"/>
            <consortium name="The Broad Institute Genome Sequencing Center for Infectious Disease"/>
            <person name="Wu L."/>
            <person name="Ma J."/>
        </authorList>
    </citation>
    <scope>NUCLEOTIDE SEQUENCE [LARGE SCALE GENOMIC DNA]</scope>
    <source>
        <strain evidence="3">CCM 8875</strain>
    </source>
</reference>
<gene>
    <name evidence="2" type="ORF">ACFQ5P_18105</name>
</gene>
<name>A0ABW4E1J1_9RHOB</name>
<dbReference type="EMBL" id="JBHTOQ010000042">
    <property type="protein sequence ID" value="MFD1483213.1"/>
    <property type="molecule type" value="Genomic_DNA"/>
</dbReference>
<organism evidence="2 3">
    <name type="scientific">Paracoccus nototheniae</name>
    <dbReference type="NCBI Taxonomy" id="2489002"/>
    <lineage>
        <taxon>Bacteria</taxon>
        <taxon>Pseudomonadati</taxon>
        <taxon>Pseudomonadota</taxon>
        <taxon>Alphaproteobacteria</taxon>
        <taxon>Rhodobacterales</taxon>
        <taxon>Paracoccaceae</taxon>
        <taxon>Paracoccus</taxon>
    </lineage>
</organism>
<comment type="caution">
    <text evidence="2">The sequence shown here is derived from an EMBL/GenBank/DDBJ whole genome shotgun (WGS) entry which is preliminary data.</text>
</comment>
<dbReference type="InterPro" id="IPR011008">
    <property type="entry name" value="Dimeric_a/b-barrel"/>
</dbReference>
<dbReference type="Proteomes" id="UP001597302">
    <property type="component" value="Unassembled WGS sequence"/>
</dbReference>
<dbReference type="SUPFAM" id="SSF54909">
    <property type="entry name" value="Dimeric alpha+beta barrel"/>
    <property type="match status" value="1"/>
</dbReference>